<reference evidence="1 2" key="1">
    <citation type="journal article" date="2018" name="Front. Plant Sci.">
        <title>Red Clover (Trifolium pratense) and Zigzag Clover (T. medium) - A Picture of Genomic Similarities and Differences.</title>
        <authorList>
            <person name="Dluhosova J."/>
            <person name="Istvanek J."/>
            <person name="Nedelnik J."/>
            <person name="Repkova J."/>
        </authorList>
    </citation>
    <scope>NUCLEOTIDE SEQUENCE [LARGE SCALE GENOMIC DNA]</scope>
    <source>
        <strain evidence="2">cv. 10/8</strain>
        <tissue evidence="1">Leaf</tissue>
    </source>
</reference>
<proteinExistence type="predicted"/>
<accession>A0A392RID8</accession>
<dbReference type="EMBL" id="LXQA010227278">
    <property type="protein sequence ID" value="MCI35804.1"/>
    <property type="molecule type" value="Genomic_DNA"/>
</dbReference>
<dbReference type="AlphaFoldDB" id="A0A392RID8"/>
<name>A0A392RID8_9FABA</name>
<evidence type="ECO:0000313" key="1">
    <source>
        <dbReference type="EMBL" id="MCI35804.1"/>
    </source>
</evidence>
<dbReference type="Proteomes" id="UP000265520">
    <property type="component" value="Unassembled WGS sequence"/>
</dbReference>
<feature type="non-terminal residue" evidence="1">
    <location>
        <position position="82"/>
    </location>
</feature>
<sequence length="82" mass="9271">MFSRERSCDFSRTVSQPLLRLGFDGDLAPSSPGFLQVHPGYLSKSSWLLTQDRVSPPSPSFLPFRFLYHRFAPLCPSFPPPV</sequence>
<evidence type="ECO:0000313" key="2">
    <source>
        <dbReference type="Proteomes" id="UP000265520"/>
    </source>
</evidence>
<protein>
    <submittedName>
        <fullName evidence="1">Uncharacterized protein</fullName>
    </submittedName>
</protein>
<organism evidence="1 2">
    <name type="scientific">Trifolium medium</name>
    <dbReference type="NCBI Taxonomy" id="97028"/>
    <lineage>
        <taxon>Eukaryota</taxon>
        <taxon>Viridiplantae</taxon>
        <taxon>Streptophyta</taxon>
        <taxon>Embryophyta</taxon>
        <taxon>Tracheophyta</taxon>
        <taxon>Spermatophyta</taxon>
        <taxon>Magnoliopsida</taxon>
        <taxon>eudicotyledons</taxon>
        <taxon>Gunneridae</taxon>
        <taxon>Pentapetalae</taxon>
        <taxon>rosids</taxon>
        <taxon>fabids</taxon>
        <taxon>Fabales</taxon>
        <taxon>Fabaceae</taxon>
        <taxon>Papilionoideae</taxon>
        <taxon>50 kb inversion clade</taxon>
        <taxon>NPAAA clade</taxon>
        <taxon>Hologalegina</taxon>
        <taxon>IRL clade</taxon>
        <taxon>Trifolieae</taxon>
        <taxon>Trifolium</taxon>
    </lineage>
</organism>
<comment type="caution">
    <text evidence="1">The sequence shown here is derived from an EMBL/GenBank/DDBJ whole genome shotgun (WGS) entry which is preliminary data.</text>
</comment>
<keyword evidence="2" id="KW-1185">Reference proteome</keyword>